<organism evidence="3 4">
    <name type="scientific">Desulforamulus putei DSM 12395</name>
    <dbReference type="NCBI Taxonomy" id="1121429"/>
    <lineage>
        <taxon>Bacteria</taxon>
        <taxon>Bacillati</taxon>
        <taxon>Bacillota</taxon>
        <taxon>Clostridia</taxon>
        <taxon>Eubacteriales</taxon>
        <taxon>Peptococcaceae</taxon>
        <taxon>Desulforamulus</taxon>
    </lineage>
</organism>
<dbReference type="InterPro" id="IPR050807">
    <property type="entry name" value="TransReg_Diox_bact_type"/>
</dbReference>
<dbReference type="SMART" id="SM00530">
    <property type="entry name" value="HTH_XRE"/>
    <property type="match status" value="1"/>
</dbReference>
<dbReference type="STRING" id="1121429.SAMN02745133_00102"/>
<proteinExistence type="predicted"/>
<dbReference type="PROSITE" id="PS50943">
    <property type="entry name" value="HTH_CROC1"/>
    <property type="match status" value="1"/>
</dbReference>
<sequence>MGRSILMVEKIGEKIKELRIKRGIRQEELADRTGHSQSYISRLEGGFIMPSLKAVRVISKALGVDESYFFAKDNVVAPDKITTTHLPEEIKNFLVLDKAVPYLELAKTLYDEGLTEKEIEAIKLIVARRKNRKGE</sequence>
<keyword evidence="1" id="KW-0238">DNA-binding</keyword>
<dbReference type="InterPro" id="IPR001387">
    <property type="entry name" value="Cro/C1-type_HTH"/>
</dbReference>
<dbReference type="PANTHER" id="PTHR46797:SF1">
    <property type="entry name" value="METHYLPHOSPHONATE SYNTHASE"/>
    <property type="match status" value="1"/>
</dbReference>
<dbReference type="Proteomes" id="UP000184148">
    <property type="component" value="Unassembled WGS sequence"/>
</dbReference>
<protein>
    <submittedName>
        <fullName evidence="3">Helix-turn-helix domain-containing protein</fullName>
    </submittedName>
</protein>
<dbReference type="GO" id="GO:0003700">
    <property type="term" value="F:DNA-binding transcription factor activity"/>
    <property type="evidence" value="ECO:0007669"/>
    <property type="project" value="TreeGrafter"/>
</dbReference>
<gene>
    <name evidence="3" type="ORF">SAMN02745133_00102</name>
</gene>
<dbReference type="InterPro" id="IPR010982">
    <property type="entry name" value="Lambda_DNA-bd_dom_sf"/>
</dbReference>
<dbReference type="SUPFAM" id="SSF47413">
    <property type="entry name" value="lambda repressor-like DNA-binding domains"/>
    <property type="match status" value="1"/>
</dbReference>
<dbReference type="EMBL" id="FQUY01000001">
    <property type="protein sequence ID" value="SHE30956.1"/>
    <property type="molecule type" value="Genomic_DNA"/>
</dbReference>
<evidence type="ECO:0000313" key="4">
    <source>
        <dbReference type="Proteomes" id="UP000184148"/>
    </source>
</evidence>
<dbReference type="CDD" id="cd00093">
    <property type="entry name" value="HTH_XRE"/>
    <property type="match status" value="1"/>
</dbReference>
<feature type="domain" description="HTH cro/C1-type" evidence="2">
    <location>
        <begin position="15"/>
        <end position="69"/>
    </location>
</feature>
<evidence type="ECO:0000313" key="3">
    <source>
        <dbReference type="EMBL" id="SHE30956.1"/>
    </source>
</evidence>
<dbReference type="GO" id="GO:0005829">
    <property type="term" value="C:cytosol"/>
    <property type="evidence" value="ECO:0007669"/>
    <property type="project" value="TreeGrafter"/>
</dbReference>
<evidence type="ECO:0000256" key="1">
    <source>
        <dbReference type="ARBA" id="ARBA00023125"/>
    </source>
</evidence>
<dbReference type="AlphaFoldDB" id="A0A1M4SFH9"/>
<keyword evidence="4" id="KW-1185">Reference proteome</keyword>
<dbReference type="PANTHER" id="PTHR46797">
    <property type="entry name" value="HTH-TYPE TRANSCRIPTIONAL REGULATOR"/>
    <property type="match status" value="1"/>
</dbReference>
<dbReference type="Gene3D" id="1.10.260.40">
    <property type="entry name" value="lambda repressor-like DNA-binding domains"/>
    <property type="match status" value="1"/>
</dbReference>
<accession>A0A1M4SFH9</accession>
<name>A0A1M4SFH9_9FIRM</name>
<reference evidence="4" key="1">
    <citation type="submission" date="2016-11" db="EMBL/GenBank/DDBJ databases">
        <authorList>
            <person name="Varghese N."/>
            <person name="Submissions S."/>
        </authorList>
    </citation>
    <scope>NUCLEOTIDE SEQUENCE [LARGE SCALE GENOMIC DNA]</scope>
    <source>
        <strain evidence="4">DSM 12395</strain>
    </source>
</reference>
<dbReference type="RefSeq" id="WP_073234033.1">
    <property type="nucleotide sequence ID" value="NZ_FQUY01000001.1"/>
</dbReference>
<dbReference type="Pfam" id="PF01381">
    <property type="entry name" value="HTH_3"/>
    <property type="match status" value="1"/>
</dbReference>
<dbReference type="GO" id="GO:0003677">
    <property type="term" value="F:DNA binding"/>
    <property type="evidence" value="ECO:0007669"/>
    <property type="project" value="UniProtKB-KW"/>
</dbReference>
<evidence type="ECO:0000259" key="2">
    <source>
        <dbReference type="PROSITE" id="PS50943"/>
    </source>
</evidence>